<proteinExistence type="inferred from homology"/>
<keyword evidence="2" id="KW-0805">Transcription regulation</keyword>
<keyword evidence="7" id="KW-1185">Reference proteome</keyword>
<sequence>MVNFEWYRTFKAIYQSGTLTGAAQELLISQPNVSQHLSALENYIGHPLFERKPRQMVPTSYGHLFYSQIIDAVDRLEKVEGDFNRTCVERCMTVIQLGAPKEFFDAILSSRIDRIGKANLVTEFGQAKDLVQKLMKGDLGFVISPGIVTEKNVVSVPLLEEKWVLVGSPGLDAGPLKKCVRNNDLDGAEAWMQVQDWFAYSNDGAAIRRFWVHNFSKRPGWRPRYIVPDFNTILKTMQQINGITIVPDYLVKDLVKQKQLKLLWEGEVPVTNTIYLAYDKTRATANTINLVRGLFDEEMHPGK</sequence>
<accession>A0A561PHF7</accession>
<dbReference type="RefSeq" id="WP_145672730.1">
    <property type="nucleotide sequence ID" value="NZ_VIWO01000007.1"/>
</dbReference>
<dbReference type="GO" id="GO:0003700">
    <property type="term" value="F:DNA-binding transcription factor activity"/>
    <property type="evidence" value="ECO:0007669"/>
    <property type="project" value="InterPro"/>
</dbReference>
<comment type="similarity">
    <text evidence="1">Belongs to the LysR transcriptional regulatory family.</text>
</comment>
<dbReference type="Gene3D" id="1.10.10.10">
    <property type="entry name" value="Winged helix-like DNA-binding domain superfamily/Winged helix DNA-binding domain"/>
    <property type="match status" value="1"/>
</dbReference>
<dbReference type="Proteomes" id="UP000320811">
    <property type="component" value="Unassembled WGS sequence"/>
</dbReference>
<evidence type="ECO:0000256" key="1">
    <source>
        <dbReference type="ARBA" id="ARBA00009437"/>
    </source>
</evidence>
<dbReference type="Gene3D" id="3.40.190.10">
    <property type="entry name" value="Periplasmic binding protein-like II"/>
    <property type="match status" value="2"/>
</dbReference>
<evidence type="ECO:0000313" key="6">
    <source>
        <dbReference type="EMBL" id="TWF37500.1"/>
    </source>
</evidence>
<dbReference type="GO" id="GO:0000976">
    <property type="term" value="F:transcription cis-regulatory region binding"/>
    <property type="evidence" value="ECO:0007669"/>
    <property type="project" value="TreeGrafter"/>
</dbReference>
<dbReference type="PANTHER" id="PTHR30126">
    <property type="entry name" value="HTH-TYPE TRANSCRIPTIONAL REGULATOR"/>
    <property type="match status" value="1"/>
</dbReference>
<dbReference type="CDD" id="cd05466">
    <property type="entry name" value="PBP2_LTTR_substrate"/>
    <property type="match status" value="1"/>
</dbReference>
<evidence type="ECO:0000256" key="2">
    <source>
        <dbReference type="ARBA" id="ARBA00023015"/>
    </source>
</evidence>
<protein>
    <submittedName>
        <fullName evidence="6">DNA-binding transcriptional LysR family regulator</fullName>
    </submittedName>
</protein>
<name>A0A561PHF7_9BACT</name>
<keyword evidence="3 6" id="KW-0238">DNA-binding</keyword>
<feature type="domain" description="HTH lysR-type" evidence="5">
    <location>
        <begin position="2"/>
        <end position="59"/>
    </location>
</feature>
<comment type="caution">
    <text evidence="6">The sequence shown here is derived from an EMBL/GenBank/DDBJ whole genome shotgun (WGS) entry which is preliminary data.</text>
</comment>
<dbReference type="OrthoDB" id="646694at2"/>
<organism evidence="6 7">
    <name type="scientific">Chitinophaga polysaccharea</name>
    <dbReference type="NCBI Taxonomy" id="1293035"/>
    <lineage>
        <taxon>Bacteria</taxon>
        <taxon>Pseudomonadati</taxon>
        <taxon>Bacteroidota</taxon>
        <taxon>Chitinophagia</taxon>
        <taxon>Chitinophagales</taxon>
        <taxon>Chitinophagaceae</taxon>
        <taxon>Chitinophaga</taxon>
    </lineage>
</organism>
<gene>
    <name evidence="6" type="ORF">FHW36_107437</name>
</gene>
<dbReference type="InterPro" id="IPR036390">
    <property type="entry name" value="WH_DNA-bd_sf"/>
</dbReference>
<dbReference type="PROSITE" id="PS50931">
    <property type="entry name" value="HTH_LYSR"/>
    <property type="match status" value="1"/>
</dbReference>
<dbReference type="Pfam" id="PF03466">
    <property type="entry name" value="LysR_substrate"/>
    <property type="match status" value="1"/>
</dbReference>
<dbReference type="PRINTS" id="PR00039">
    <property type="entry name" value="HTHLYSR"/>
</dbReference>
<dbReference type="SUPFAM" id="SSF46785">
    <property type="entry name" value="Winged helix' DNA-binding domain"/>
    <property type="match status" value="1"/>
</dbReference>
<dbReference type="AlphaFoldDB" id="A0A561PHF7"/>
<evidence type="ECO:0000256" key="4">
    <source>
        <dbReference type="ARBA" id="ARBA00023163"/>
    </source>
</evidence>
<dbReference type="InterPro" id="IPR005119">
    <property type="entry name" value="LysR_subst-bd"/>
</dbReference>
<keyword evidence="4" id="KW-0804">Transcription</keyword>
<reference evidence="6 7" key="1">
    <citation type="submission" date="2019-06" db="EMBL/GenBank/DDBJ databases">
        <title>Sorghum-associated microbial communities from plants grown in Nebraska, USA.</title>
        <authorList>
            <person name="Schachtman D."/>
        </authorList>
    </citation>
    <scope>NUCLEOTIDE SEQUENCE [LARGE SCALE GENOMIC DNA]</scope>
    <source>
        <strain evidence="6 7">1209</strain>
    </source>
</reference>
<dbReference type="InterPro" id="IPR000847">
    <property type="entry name" value="LysR_HTH_N"/>
</dbReference>
<dbReference type="PANTHER" id="PTHR30126:SF39">
    <property type="entry name" value="HTH-TYPE TRANSCRIPTIONAL REGULATOR CYSL"/>
    <property type="match status" value="1"/>
</dbReference>
<dbReference type="EMBL" id="VIWO01000007">
    <property type="protein sequence ID" value="TWF37500.1"/>
    <property type="molecule type" value="Genomic_DNA"/>
</dbReference>
<dbReference type="InterPro" id="IPR036388">
    <property type="entry name" value="WH-like_DNA-bd_sf"/>
</dbReference>
<evidence type="ECO:0000313" key="7">
    <source>
        <dbReference type="Proteomes" id="UP000320811"/>
    </source>
</evidence>
<dbReference type="Pfam" id="PF00126">
    <property type="entry name" value="HTH_1"/>
    <property type="match status" value="1"/>
</dbReference>
<dbReference type="SUPFAM" id="SSF53850">
    <property type="entry name" value="Periplasmic binding protein-like II"/>
    <property type="match status" value="1"/>
</dbReference>
<evidence type="ECO:0000256" key="3">
    <source>
        <dbReference type="ARBA" id="ARBA00023125"/>
    </source>
</evidence>
<evidence type="ECO:0000259" key="5">
    <source>
        <dbReference type="PROSITE" id="PS50931"/>
    </source>
</evidence>